<protein>
    <recommendedName>
        <fullName evidence="4">YcaO domain-containing protein</fullName>
    </recommendedName>
</protein>
<evidence type="ECO:0008006" key="4">
    <source>
        <dbReference type="Google" id="ProtNLM"/>
    </source>
</evidence>
<sequence>MTEVLRLRPVVHAAPTADGVHVRGWTSSFTVKGGAGLWRLWEQLAAALAGGVPAPELAAPPGAPEPVARAIELIIGQLREHGMLVAVPQGWGEPGPDLPPIAVAAWLESSAADPATAWHRLAGTVFTVCGAGAPAAAAERALAAAGMRYRRVPGPASTLTLEASDQLAVVAGCLGEVGYAVPPGSADTAAALAASVAHRLSGGSTDTSADEASADAAPSLSNGPTAEPPEVLCALVAGAAVHRLLCAAAGLPDPSREGRETPTPHHAVLVARLDPLRMAYHPWPEAEPPREALSWEEALAALDVLTDPELGLVPAPQAQDLPQLPVNLAACGEVVGYGTTLDAARLHATLSAVARPTDVAVGMDHLHARGLALRLATHRDRLEPVEAVELVEEAEWADDPAARRWWKALTLRLAVPASIEVVRLAAGVVHAQVSARGCVLGWAVEAEAGEAAAFALLAATAREQARRAGRSIAEGPPVCGATPAWQPSPQPLPWGYRDHAWPSGSREDEARFQQALAALAGEHETPGAEATEIGATEIGATALRPAALVADEAGIGGLWAISGLVAVRVPPARAARPLVLGRAR</sequence>
<evidence type="ECO:0000313" key="2">
    <source>
        <dbReference type="EMBL" id="MEV4284950.1"/>
    </source>
</evidence>
<dbReference type="EMBL" id="JBFARM010000002">
    <property type="protein sequence ID" value="MEV4284950.1"/>
    <property type="molecule type" value="Genomic_DNA"/>
</dbReference>
<evidence type="ECO:0000256" key="1">
    <source>
        <dbReference type="SAM" id="MobiDB-lite"/>
    </source>
</evidence>
<reference evidence="2 3" key="1">
    <citation type="submission" date="2024-06" db="EMBL/GenBank/DDBJ databases">
        <title>The Natural Products Discovery Center: Release of the First 8490 Sequenced Strains for Exploring Actinobacteria Biosynthetic Diversity.</title>
        <authorList>
            <person name="Kalkreuter E."/>
            <person name="Kautsar S.A."/>
            <person name="Yang D."/>
            <person name="Bader C.D."/>
            <person name="Teijaro C.N."/>
            <person name="Fluegel L."/>
            <person name="Davis C.M."/>
            <person name="Simpson J.R."/>
            <person name="Lauterbach L."/>
            <person name="Steele A.D."/>
            <person name="Gui C."/>
            <person name="Meng S."/>
            <person name="Li G."/>
            <person name="Viehrig K."/>
            <person name="Ye F."/>
            <person name="Su P."/>
            <person name="Kiefer A.F."/>
            <person name="Nichols A."/>
            <person name="Cepeda A.J."/>
            <person name="Yan W."/>
            <person name="Fan B."/>
            <person name="Jiang Y."/>
            <person name="Adhikari A."/>
            <person name="Zheng C.-J."/>
            <person name="Schuster L."/>
            <person name="Cowan T.M."/>
            <person name="Smanski M.J."/>
            <person name="Chevrette M.G."/>
            <person name="De Carvalho L.P.S."/>
            <person name="Shen B."/>
        </authorList>
    </citation>
    <scope>NUCLEOTIDE SEQUENCE [LARGE SCALE GENOMIC DNA]</scope>
    <source>
        <strain evidence="2 3">NPDC049574</strain>
    </source>
</reference>
<dbReference type="Proteomes" id="UP001552427">
    <property type="component" value="Unassembled WGS sequence"/>
</dbReference>
<dbReference type="RefSeq" id="WP_364445364.1">
    <property type="nucleotide sequence ID" value="NZ_JBFARM010000002.1"/>
</dbReference>
<proteinExistence type="predicted"/>
<feature type="region of interest" description="Disordered" evidence="1">
    <location>
        <begin position="201"/>
        <end position="224"/>
    </location>
</feature>
<comment type="caution">
    <text evidence="2">The sequence shown here is derived from an EMBL/GenBank/DDBJ whole genome shotgun (WGS) entry which is preliminary data.</text>
</comment>
<name>A0ABV3GYD4_9ACTN</name>
<evidence type="ECO:0000313" key="3">
    <source>
        <dbReference type="Proteomes" id="UP001552427"/>
    </source>
</evidence>
<accession>A0ABV3GYD4</accession>
<organism evidence="2 3">
    <name type="scientific">Nonomuraea bangladeshensis</name>
    <dbReference type="NCBI Taxonomy" id="404385"/>
    <lineage>
        <taxon>Bacteria</taxon>
        <taxon>Bacillati</taxon>
        <taxon>Actinomycetota</taxon>
        <taxon>Actinomycetes</taxon>
        <taxon>Streptosporangiales</taxon>
        <taxon>Streptosporangiaceae</taxon>
        <taxon>Nonomuraea</taxon>
    </lineage>
</organism>
<keyword evidence="3" id="KW-1185">Reference proteome</keyword>
<gene>
    <name evidence="2" type="ORF">AB0K40_05555</name>
</gene>